<accession>A0A1F4NSK3</accession>
<keyword evidence="1" id="KW-0472">Membrane</keyword>
<proteinExistence type="predicted"/>
<comment type="caution">
    <text evidence="3">The sequence shown here is derived from an EMBL/GenBank/DDBJ whole genome shotgun (WGS) entry which is preliminary data.</text>
</comment>
<keyword evidence="1" id="KW-1133">Transmembrane helix</keyword>
<sequence>MESTLKTEPHSKSIFNYRVGTLFIVLLIILVYLFFALDTIEAQAREVSINVNGLATRYSTIQPTVGGLINELYPDSTEVISVFPDKTTPLTLGSTIFIETLPATNPLIAANLAEAQKAAAQADVIPEPAPKKIVEPRSPTYNGAATWYRRGDALTTASTQFPKGTTLRVTAINSGKYVDVVVDDYGPEPHTGVMLDLNSLAFAKLAPLGAGRIPVQYYVI</sequence>
<dbReference type="STRING" id="1798535.A2V68_00510"/>
<organism evidence="3 4">
    <name type="scientific">candidate division Kazan bacterium RBG_13_50_9</name>
    <dbReference type="NCBI Taxonomy" id="1798535"/>
    <lineage>
        <taxon>Bacteria</taxon>
        <taxon>Bacteria division Kazan-3B-28</taxon>
    </lineage>
</organism>
<dbReference type="EMBL" id="META01000003">
    <property type="protein sequence ID" value="OGB74237.1"/>
    <property type="molecule type" value="Genomic_DNA"/>
</dbReference>
<feature type="domain" description="RlpA-like protein double-psi beta-barrel" evidence="2">
    <location>
        <begin position="153"/>
        <end position="217"/>
    </location>
</feature>
<gene>
    <name evidence="3" type="ORF">A2V68_00510</name>
</gene>
<name>A0A1F4NSK3_UNCK3</name>
<evidence type="ECO:0000259" key="2">
    <source>
        <dbReference type="Pfam" id="PF03330"/>
    </source>
</evidence>
<dbReference type="Proteomes" id="UP000176651">
    <property type="component" value="Unassembled WGS sequence"/>
</dbReference>
<dbReference type="InterPro" id="IPR036908">
    <property type="entry name" value="RlpA-like_sf"/>
</dbReference>
<dbReference type="InterPro" id="IPR009009">
    <property type="entry name" value="RlpA-like_DPBB"/>
</dbReference>
<reference evidence="3 4" key="1">
    <citation type="journal article" date="2016" name="Nat. Commun.">
        <title>Thousands of microbial genomes shed light on interconnected biogeochemical processes in an aquifer system.</title>
        <authorList>
            <person name="Anantharaman K."/>
            <person name="Brown C.T."/>
            <person name="Hug L.A."/>
            <person name="Sharon I."/>
            <person name="Castelle C.J."/>
            <person name="Probst A.J."/>
            <person name="Thomas B.C."/>
            <person name="Singh A."/>
            <person name="Wilkins M.J."/>
            <person name="Karaoz U."/>
            <person name="Brodie E.L."/>
            <person name="Williams K.H."/>
            <person name="Hubbard S.S."/>
            <person name="Banfield J.F."/>
        </authorList>
    </citation>
    <scope>NUCLEOTIDE SEQUENCE [LARGE SCALE GENOMIC DNA]</scope>
</reference>
<evidence type="ECO:0000313" key="3">
    <source>
        <dbReference type="EMBL" id="OGB74237.1"/>
    </source>
</evidence>
<dbReference type="Pfam" id="PF03330">
    <property type="entry name" value="DPBB_1"/>
    <property type="match status" value="1"/>
</dbReference>
<keyword evidence="1" id="KW-0812">Transmembrane</keyword>
<dbReference type="CDD" id="cd22268">
    <property type="entry name" value="DPBB_RlpA-like"/>
    <property type="match status" value="1"/>
</dbReference>
<evidence type="ECO:0000313" key="4">
    <source>
        <dbReference type="Proteomes" id="UP000176651"/>
    </source>
</evidence>
<evidence type="ECO:0000256" key="1">
    <source>
        <dbReference type="SAM" id="Phobius"/>
    </source>
</evidence>
<feature type="transmembrane region" description="Helical" evidence="1">
    <location>
        <begin position="15"/>
        <end position="35"/>
    </location>
</feature>
<protein>
    <recommendedName>
        <fullName evidence="2">RlpA-like protein double-psi beta-barrel domain-containing protein</fullName>
    </recommendedName>
</protein>
<dbReference type="Gene3D" id="2.40.40.10">
    <property type="entry name" value="RlpA-like domain"/>
    <property type="match status" value="1"/>
</dbReference>
<dbReference type="SUPFAM" id="SSF50685">
    <property type="entry name" value="Barwin-like endoglucanases"/>
    <property type="match status" value="1"/>
</dbReference>
<dbReference type="AlphaFoldDB" id="A0A1F4NSK3"/>